<dbReference type="PANTHER" id="PTHR32196:SF63">
    <property type="entry name" value="INNER MEMBRANE ABC TRANSPORTER PERMEASE PROTEIN YJFF"/>
    <property type="match status" value="1"/>
</dbReference>
<keyword evidence="9" id="KW-1185">Reference proteome</keyword>
<organism evidence="8 9">
    <name type="scientific">Erwinia typographi</name>
    <dbReference type="NCBI Taxonomy" id="371042"/>
    <lineage>
        <taxon>Bacteria</taxon>
        <taxon>Pseudomonadati</taxon>
        <taxon>Pseudomonadota</taxon>
        <taxon>Gammaproteobacteria</taxon>
        <taxon>Enterobacterales</taxon>
        <taxon>Erwiniaceae</taxon>
        <taxon>Erwinia</taxon>
    </lineage>
</organism>
<feature type="transmembrane region" description="Helical" evidence="7">
    <location>
        <begin position="26"/>
        <end position="50"/>
    </location>
</feature>
<evidence type="ECO:0000256" key="2">
    <source>
        <dbReference type="ARBA" id="ARBA00007942"/>
    </source>
</evidence>
<feature type="transmembrane region" description="Helical" evidence="7">
    <location>
        <begin position="260"/>
        <end position="278"/>
    </location>
</feature>
<feature type="transmembrane region" description="Helical" evidence="7">
    <location>
        <begin position="84"/>
        <end position="103"/>
    </location>
</feature>
<reference evidence="8 9" key="1">
    <citation type="submission" date="2014-10" db="EMBL/GenBank/DDBJ databases">
        <title>Genome sequence of Erwinia typographi M043b.</title>
        <authorList>
            <person name="Chan K.-G."/>
            <person name="Tan W.-S."/>
        </authorList>
    </citation>
    <scope>NUCLEOTIDE SEQUENCE [LARGE SCALE GENOMIC DNA]</scope>
    <source>
        <strain evidence="8 9">M043b</strain>
    </source>
</reference>
<dbReference type="CDD" id="cd06579">
    <property type="entry name" value="TM_PBP1_transp_AraH_like"/>
    <property type="match status" value="1"/>
</dbReference>
<evidence type="ECO:0000313" key="8">
    <source>
        <dbReference type="EMBL" id="KGT92225.1"/>
    </source>
</evidence>
<protein>
    <recommendedName>
        <fullName evidence="10">ABC transporter permease</fullName>
    </recommendedName>
</protein>
<feature type="transmembrane region" description="Helical" evidence="7">
    <location>
        <begin position="138"/>
        <end position="156"/>
    </location>
</feature>
<accession>A0A0A3Z029</accession>
<evidence type="ECO:0000256" key="3">
    <source>
        <dbReference type="ARBA" id="ARBA00022475"/>
    </source>
</evidence>
<evidence type="ECO:0000256" key="7">
    <source>
        <dbReference type="SAM" id="Phobius"/>
    </source>
</evidence>
<proteinExistence type="inferred from homology"/>
<dbReference type="PANTHER" id="PTHR32196">
    <property type="entry name" value="ABC TRANSPORTER PERMEASE PROTEIN YPHD-RELATED-RELATED"/>
    <property type="match status" value="1"/>
</dbReference>
<feature type="transmembrane region" description="Helical" evidence="7">
    <location>
        <begin position="176"/>
        <end position="196"/>
    </location>
</feature>
<keyword evidence="4 7" id="KW-0812">Transmembrane</keyword>
<dbReference type="GO" id="GO:0022857">
    <property type="term" value="F:transmembrane transporter activity"/>
    <property type="evidence" value="ECO:0007669"/>
    <property type="project" value="InterPro"/>
</dbReference>
<evidence type="ECO:0000256" key="1">
    <source>
        <dbReference type="ARBA" id="ARBA00004429"/>
    </source>
</evidence>
<dbReference type="eggNOG" id="COG1172">
    <property type="taxonomic scope" value="Bacteria"/>
</dbReference>
<dbReference type="RefSeq" id="WP_034894233.1">
    <property type="nucleotide sequence ID" value="NZ_JRUQ01000041.1"/>
</dbReference>
<feature type="transmembrane region" description="Helical" evidence="7">
    <location>
        <begin position="109"/>
        <end position="133"/>
    </location>
</feature>
<comment type="caution">
    <text evidence="8">The sequence shown here is derived from an EMBL/GenBank/DDBJ whole genome shotgun (WGS) entry which is preliminary data.</text>
</comment>
<evidence type="ECO:0000313" key="9">
    <source>
        <dbReference type="Proteomes" id="UP000030351"/>
    </source>
</evidence>
<dbReference type="OrthoDB" id="5422926at2"/>
<keyword evidence="5 7" id="KW-1133">Transmembrane helix</keyword>
<evidence type="ECO:0000256" key="5">
    <source>
        <dbReference type="ARBA" id="ARBA00022989"/>
    </source>
</evidence>
<keyword evidence="3" id="KW-1003">Cell membrane</keyword>
<feature type="transmembrane region" description="Helical" evidence="7">
    <location>
        <begin position="285"/>
        <end position="304"/>
    </location>
</feature>
<comment type="subcellular location">
    <subcellularLocation>
        <location evidence="1">Cell inner membrane</location>
        <topology evidence="1">Multi-pass membrane protein</topology>
    </subcellularLocation>
</comment>
<sequence length="345" mass="35347">MNKSILTNGDIARPDRRSGSRLDADLIAPVLLLVLTVAMILASGLISPALGSWSQVMMIFTLASFLLVVAFGQGLVILSGGMDLSVASLFMYGGVMTAGMIGSSGENTLWMFPFILLSAAGIGAVSGIGITFLRIPPFIMTMGSGIIVGSLALGATSGSTLGSSPPMLSTLVKGSWLGVPCILLFFIVFSLIALLIQGRTLFGRYLYALGGNARAAGISGIPVSKITIVAYALSGLCAALGGALLTGYSDGATLRMGDPYLLPSIAAVVVGGSSILGGKGKFIGTLAGTLFLTTVDSMIAATGLDQGWRLIVSGLIILVALLFQSGSINSILILSKRVGDFSKRQ</sequence>
<feature type="transmembrane region" description="Helical" evidence="7">
    <location>
        <begin position="228"/>
        <end position="248"/>
    </location>
</feature>
<dbReference type="AlphaFoldDB" id="A0A0A3Z029"/>
<comment type="similarity">
    <text evidence="2">Belongs to the binding-protein-dependent transport system permease family. AraH/RbsC subfamily.</text>
</comment>
<keyword evidence="6 7" id="KW-0472">Membrane</keyword>
<gene>
    <name evidence="8" type="ORF">NG99_14530</name>
</gene>
<name>A0A0A3Z029_9GAMM</name>
<dbReference type="EMBL" id="JRUQ01000041">
    <property type="protein sequence ID" value="KGT92225.1"/>
    <property type="molecule type" value="Genomic_DNA"/>
</dbReference>
<dbReference type="GO" id="GO:0005886">
    <property type="term" value="C:plasma membrane"/>
    <property type="evidence" value="ECO:0007669"/>
    <property type="project" value="UniProtKB-SubCell"/>
</dbReference>
<evidence type="ECO:0000256" key="6">
    <source>
        <dbReference type="ARBA" id="ARBA00023136"/>
    </source>
</evidence>
<dbReference type="Proteomes" id="UP000030351">
    <property type="component" value="Unassembled WGS sequence"/>
</dbReference>
<evidence type="ECO:0000256" key="4">
    <source>
        <dbReference type="ARBA" id="ARBA00022692"/>
    </source>
</evidence>
<dbReference type="STRING" id="371042.NG99_14530"/>
<evidence type="ECO:0008006" key="10">
    <source>
        <dbReference type="Google" id="ProtNLM"/>
    </source>
</evidence>
<dbReference type="InterPro" id="IPR001851">
    <property type="entry name" value="ABC_transp_permease"/>
</dbReference>
<feature type="transmembrane region" description="Helical" evidence="7">
    <location>
        <begin position="310"/>
        <end position="334"/>
    </location>
</feature>
<dbReference type="Pfam" id="PF02653">
    <property type="entry name" value="BPD_transp_2"/>
    <property type="match status" value="1"/>
</dbReference>
<feature type="transmembrane region" description="Helical" evidence="7">
    <location>
        <begin position="56"/>
        <end position="77"/>
    </location>
</feature>